<gene>
    <name evidence="1" type="ordered locus">DP0626</name>
</gene>
<dbReference type="KEGG" id="dps:DP0626"/>
<name>Q6AQL8_DESPS</name>
<dbReference type="HOGENOM" id="CLU_2681747_0_0_7"/>
<organism evidence="1 2">
    <name type="scientific">Desulfotalea psychrophila (strain LSv54 / DSM 12343)</name>
    <dbReference type="NCBI Taxonomy" id="177439"/>
    <lineage>
        <taxon>Bacteria</taxon>
        <taxon>Pseudomonadati</taxon>
        <taxon>Thermodesulfobacteriota</taxon>
        <taxon>Desulfobulbia</taxon>
        <taxon>Desulfobulbales</taxon>
        <taxon>Desulfocapsaceae</taxon>
        <taxon>Desulfotalea</taxon>
    </lineage>
</organism>
<evidence type="ECO:0000313" key="2">
    <source>
        <dbReference type="Proteomes" id="UP000000602"/>
    </source>
</evidence>
<proteinExistence type="predicted"/>
<evidence type="ECO:0008006" key="3">
    <source>
        <dbReference type="Google" id="ProtNLM"/>
    </source>
</evidence>
<reference evidence="2" key="1">
    <citation type="journal article" date="2004" name="Environ. Microbiol.">
        <title>The genome of Desulfotalea psychrophila, a sulfate-reducing bacterium from permanently cold Arctic sediments.</title>
        <authorList>
            <person name="Rabus R."/>
            <person name="Ruepp A."/>
            <person name="Frickey T."/>
            <person name="Rattei T."/>
            <person name="Fartmann B."/>
            <person name="Stark M."/>
            <person name="Bauer M."/>
            <person name="Zibat A."/>
            <person name="Lombardot T."/>
            <person name="Becker I."/>
            <person name="Amann J."/>
            <person name="Gellner K."/>
            <person name="Teeling H."/>
            <person name="Leuschner W.D."/>
            <person name="Gloeckner F.-O."/>
            <person name="Lupas A.N."/>
            <person name="Amann R."/>
            <person name="Klenk H.-P."/>
        </authorList>
    </citation>
    <scope>NUCLEOTIDE SEQUENCE [LARGE SCALE GENOMIC DNA]</scope>
    <source>
        <strain evidence="2">DSM 12343 / LSv54</strain>
    </source>
</reference>
<dbReference type="PROSITE" id="PS51257">
    <property type="entry name" value="PROKAR_LIPOPROTEIN"/>
    <property type="match status" value="1"/>
</dbReference>
<dbReference type="STRING" id="177439.DP0626"/>
<evidence type="ECO:0000313" key="1">
    <source>
        <dbReference type="EMBL" id="CAG35355.1"/>
    </source>
</evidence>
<keyword evidence="2" id="KW-1185">Reference proteome</keyword>
<dbReference type="RefSeq" id="WP_011187871.1">
    <property type="nucleotide sequence ID" value="NC_006138.1"/>
</dbReference>
<dbReference type="AlphaFoldDB" id="Q6AQL8"/>
<dbReference type="EMBL" id="CR522870">
    <property type="protein sequence ID" value="CAG35355.1"/>
    <property type="molecule type" value="Genomic_DNA"/>
</dbReference>
<dbReference type="Proteomes" id="UP000000602">
    <property type="component" value="Chromosome"/>
</dbReference>
<protein>
    <recommendedName>
        <fullName evidence="3">Lipoprotein</fullName>
    </recommendedName>
</protein>
<sequence>MKGSYGINFFCLLLLLSLLQACGGREYSYQDTNNKPDTPGLITGEAGQYHILRAKEVGNALAKKGVAEESVVKE</sequence>
<accession>Q6AQL8</accession>